<feature type="region of interest" description="Disordered" evidence="1">
    <location>
        <begin position="1"/>
        <end position="36"/>
    </location>
</feature>
<reference evidence="3" key="1">
    <citation type="journal article" date="2019" name="Int. J. Syst. Evol. Microbiol.">
        <title>The Global Catalogue of Microorganisms (GCM) 10K type strain sequencing project: providing services to taxonomists for standard genome sequencing and annotation.</title>
        <authorList>
            <consortium name="The Broad Institute Genomics Platform"/>
            <consortium name="The Broad Institute Genome Sequencing Center for Infectious Disease"/>
            <person name="Wu L."/>
            <person name="Ma J."/>
        </authorList>
    </citation>
    <scope>NUCLEOTIDE SEQUENCE [LARGE SCALE GENOMIC DNA]</scope>
    <source>
        <strain evidence="3">JCM 17021</strain>
    </source>
</reference>
<feature type="region of interest" description="Disordered" evidence="1">
    <location>
        <begin position="49"/>
        <end position="199"/>
    </location>
</feature>
<evidence type="ECO:0000313" key="3">
    <source>
        <dbReference type="Proteomes" id="UP001501803"/>
    </source>
</evidence>
<feature type="compositionally biased region" description="Low complexity" evidence="1">
    <location>
        <begin position="57"/>
        <end position="70"/>
    </location>
</feature>
<organism evidence="2 3">
    <name type="scientific">Leifsonia kafniensis</name>
    <dbReference type="NCBI Taxonomy" id="475957"/>
    <lineage>
        <taxon>Bacteria</taxon>
        <taxon>Bacillati</taxon>
        <taxon>Actinomycetota</taxon>
        <taxon>Actinomycetes</taxon>
        <taxon>Micrococcales</taxon>
        <taxon>Microbacteriaceae</taxon>
        <taxon>Leifsonia</taxon>
    </lineage>
</organism>
<keyword evidence="3" id="KW-1185">Reference proteome</keyword>
<sequence length="199" mass="21459">MSDRGPEGQDGVEPTEPPSEADLAIILGGDPDAVTTTSHDIIKAGFDDSLADDADDVSLVPSDPIASPRVSPEEHVVPRVRRRWWFSRHHHRETDQGRSGADRSADADADHVDNVPRPDPLAWMQPEKKTQPETEARPPVEPHARTDATPEPSQSVSGTPPAATPDAVPDTAVSEAPEAAPDAAPVYETRASRRAKRRD</sequence>
<accession>A0ABP7K4G4</accession>
<dbReference type="RefSeq" id="WP_345062223.1">
    <property type="nucleotide sequence ID" value="NZ_BAABCN010000002.1"/>
</dbReference>
<feature type="compositionally biased region" description="Low complexity" evidence="1">
    <location>
        <begin position="159"/>
        <end position="185"/>
    </location>
</feature>
<gene>
    <name evidence="2" type="ORF">GCM10022381_06500</name>
</gene>
<feature type="compositionally biased region" description="Basic and acidic residues" evidence="1">
    <location>
        <begin position="92"/>
        <end position="116"/>
    </location>
</feature>
<protein>
    <submittedName>
        <fullName evidence="2">Uncharacterized protein</fullName>
    </submittedName>
</protein>
<evidence type="ECO:0000256" key="1">
    <source>
        <dbReference type="SAM" id="MobiDB-lite"/>
    </source>
</evidence>
<evidence type="ECO:0000313" key="2">
    <source>
        <dbReference type="EMBL" id="GAA3865481.1"/>
    </source>
</evidence>
<dbReference type="EMBL" id="BAABCN010000002">
    <property type="protein sequence ID" value="GAA3865481.1"/>
    <property type="molecule type" value="Genomic_DNA"/>
</dbReference>
<comment type="caution">
    <text evidence="2">The sequence shown here is derived from an EMBL/GenBank/DDBJ whole genome shotgun (WGS) entry which is preliminary data.</text>
</comment>
<feature type="compositionally biased region" description="Basic residues" evidence="1">
    <location>
        <begin position="78"/>
        <end position="91"/>
    </location>
</feature>
<dbReference type="Proteomes" id="UP001501803">
    <property type="component" value="Unassembled WGS sequence"/>
</dbReference>
<proteinExistence type="predicted"/>
<feature type="compositionally biased region" description="Basic and acidic residues" evidence="1">
    <location>
        <begin position="126"/>
        <end position="148"/>
    </location>
</feature>
<name>A0ABP7K4G4_9MICO</name>